<evidence type="ECO:0008006" key="3">
    <source>
        <dbReference type="Google" id="ProtNLM"/>
    </source>
</evidence>
<dbReference type="Proteomes" id="UP000503447">
    <property type="component" value="Chromosome"/>
</dbReference>
<reference evidence="2" key="1">
    <citation type="submission" date="2020-05" db="EMBL/GenBank/DDBJ databases">
        <title>Frigoriglobus tundricola gen. nov., sp. nov., a psychrotolerant cellulolytic planctomycete of the family Gemmataceae with two divergent copies of 16S rRNA gene.</title>
        <authorList>
            <person name="Kulichevskaya I.S."/>
            <person name="Ivanova A.A."/>
            <person name="Naumoff D.G."/>
            <person name="Beletsky A.V."/>
            <person name="Rijpstra W.I.C."/>
            <person name="Sinninghe Damste J.S."/>
            <person name="Mardanov A.V."/>
            <person name="Ravin N.V."/>
            <person name="Dedysh S.N."/>
        </authorList>
    </citation>
    <scope>NUCLEOTIDE SEQUENCE [LARGE SCALE GENOMIC DNA]</scope>
    <source>
        <strain evidence="2">PL17</strain>
    </source>
</reference>
<dbReference type="EMBL" id="CP053452">
    <property type="protein sequence ID" value="QJW99055.1"/>
    <property type="molecule type" value="Genomic_DNA"/>
</dbReference>
<proteinExistence type="predicted"/>
<dbReference type="AlphaFoldDB" id="A0A6M5YYK9"/>
<dbReference type="InterPro" id="IPR039470">
    <property type="entry name" value="Nuc_deoxyri_tr2"/>
</dbReference>
<keyword evidence="2" id="KW-1185">Reference proteome</keyword>
<dbReference type="KEGG" id="ftj:FTUN_6653"/>
<organism evidence="1 2">
    <name type="scientific">Frigoriglobus tundricola</name>
    <dbReference type="NCBI Taxonomy" id="2774151"/>
    <lineage>
        <taxon>Bacteria</taxon>
        <taxon>Pseudomonadati</taxon>
        <taxon>Planctomycetota</taxon>
        <taxon>Planctomycetia</taxon>
        <taxon>Gemmatales</taxon>
        <taxon>Gemmataceae</taxon>
        <taxon>Frigoriglobus</taxon>
    </lineage>
</organism>
<dbReference type="Gene3D" id="3.40.50.450">
    <property type="match status" value="1"/>
</dbReference>
<evidence type="ECO:0000313" key="2">
    <source>
        <dbReference type="Proteomes" id="UP000503447"/>
    </source>
</evidence>
<dbReference type="Pfam" id="PF15891">
    <property type="entry name" value="Nuc_deoxyri_tr2"/>
    <property type="match status" value="1"/>
</dbReference>
<accession>A0A6M5YYK9</accession>
<dbReference type="RefSeq" id="WP_171474095.1">
    <property type="nucleotide sequence ID" value="NZ_CP053452.2"/>
</dbReference>
<protein>
    <recommendedName>
        <fullName evidence="3">Nucleoside 2-deoxyribosyltransferase</fullName>
    </recommendedName>
</protein>
<evidence type="ECO:0000313" key="1">
    <source>
        <dbReference type="EMBL" id="QJW99055.1"/>
    </source>
</evidence>
<gene>
    <name evidence="1" type="ORF">FTUN_6653</name>
</gene>
<sequence length="190" mass="20734">MSVVLLPPTITPIHGPLVFLAGPIQGAPDWRAEAIRWFAEHAPSLVVASPRRPDRAGAFDYAAQVDWETHHLRRAAECGVILFWLPAEAVSTPGRAYAQTSRFELAEWKVRHERDGVRLVVGIGDGFSGARYIRHRFGQDCPRVPLVSSLPAVCAAAARLANSATGPRSRWLNWPSITTGISSPSRGIPD</sequence>
<name>A0A6M5YYK9_9BACT</name>